<feature type="domain" description="Reverse transcriptase" evidence="2">
    <location>
        <begin position="122"/>
        <end position="246"/>
    </location>
</feature>
<reference evidence="3 4" key="1">
    <citation type="journal article" date="2018" name="PLoS Genet.">
        <title>Population sequencing reveals clonal diversity and ancestral inbreeding in the grapevine cultivar Chardonnay.</title>
        <authorList>
            <person name="Roach M.J."/>
            <person name="Johnson D.L."/>
            <person name="Bohlmann J."/>
            <person name="van Vuuren H.J."/>
            <person name="Jones S.J."/>
            <person name="Pretorius I.S."/>
            <person name="Schmidt S.A."/>
            <person name="Borneman A.R."/>
        </authorList>
    </citation>
    <scope>NUCLEOTIDE SEQUENCE [LARGE SCALE GENOMIC DNA]</scope>
    <source>
        <strain evidence="4">cv. Chardonnay</strain>
        <tissue evidence="3">Leaf</tissue>
    </source>
</reference>
<evidence type="ECO:0000313" key="3">
    <source>
        <dbReference type="EMBL" id="RVW49642.1"/>
    </source>
</evidence>
<evidence type="ECO:0000256" key="1">
    <source>
        <dbReference type="SAM" id="MobiDB-lite"/>
    </source>
</evidence>
<sequence>MWLRVEGFKDLNKEVIRNVSSNKEAALSQIGYWDAKGIDLGLSHEELKARRRVVEDFRGAEDLRDFRPISLVSLYKLLAKVLGNRLKRVVERVVSNSQHAFVEGRLILDAILIANDALDSSSRGLRQGDPLSSFLFILAMETLSSILKKGLEGGFIKGFLASRRGVGRAVSHLLFPNDTLIFSDSNKEHLEALSWTFMWFEAISGLKINLDKSKLIPIREVFNIKDLARVFGCKVDSLPSTYLGFPLGAPFKSIHAWDVVEEGFQRRLALWQRQYLSKIGEDSKRLPLRGRRAPKKASSLGDVVLNHGSILGRVTCNGIEAKMVCRTQEVEAYGNVSSDSSDDEDWTENVIPRKRKNLSGNVASLSPNGNTLITENGTNTKDIKHDLEAAGRTPKQRTRQKLNLESTNNSLAESHKGSRSPGFTGEKSRQSSYKILGEAVTEVLFASFSYIASKSSSKCGQYSISLFQLEFEIFDVQWVMSFSIMDLSWGG</sequence>
<feature type="region of interest" description="Disordered" evidence="1">
    <location>
        <begin position="366"/>
        <end position="427"/>
    </location>
</feature>
<name>A0A438EPM5_VITVI</name>
<organism evidence="3 4">
    <name type="scientific">Vitis vinifera</name>
    <name type="common">Grape</name>
    <dbReference type="NCBI Taxonomy" id="29760"/>
    <lineage>
        <taxon>Eukaryota</taxon>
        <taxon>Viridiplantae</taxon>
        <taxon>Streptophyta</taxon>
        <taxon>Embryophyta</taxon>
        <taxon>Tracheophyta</taxon>
        <taxon>Spermatophyta</taxon>
        <taxon>Magnoliopsida</taxon>
        <taxon>eudicotyledons</taxon>
        <taxon>Gunneridae</taxon>
        <taxon>Pentapetalae</taxon>
        <taxon>rosids</taxon>
        <taxon>Vitales</taxon>
        <taxon>Vitaceae</taxon>
        <taxon>Viteae</taxon>
        <taxon>Vitis</taxon>
    </lineage>
</organism>
<dbReference type="PANTHER" id="PTHR46890">
    <property type="entry name" value="NON-LTR RETROLELEMENT REVERSE TRANSCRIPTASE-LIKE PROTEIN-RELATED"/>
    <property type="match status" value="1"/>
</dbReference>
<protein>
    <recommendedName>
        <fullName evidence="2">Reverse transcriptase domain-containing protein</fullName>
    </recommendedName>
</protein>
<accession>A0A438EPM5</accession>
<dbReference type="InterPro" id="IPR000477">
    <property type="entry name" value="RT_dom"/>
</dbReference>
<comment type="caution">
    <text evidence="3">The sequence shown here is derived from an EMBL/GenBank/DDBJ whole genome shotgun (WGS) entry which is preliminary data.</text>
</comment>
<proteinExistence type="predicted"/>
<feature type="region of interest" description="Disordered" evidence="1">
    <location>
        <begin position="333"/>
        <end position="352"/>
    </location>
</feature>
<evidence type="ECO:0000313" key="4">
    <source>
        <dbReference type="Proteomes" id="UP000288805"/>
    </source>
</evidence>
<gene>
    <name evidence="3" type="ORF">CK203_076689</name>
</gene>
<dbReference type="CDD" id="cd01650">
    <property type="entry name" value="RT_nLTR_like"/>
    <property type="match status" value="1"/>
</dbReference>
<dbReference type="EMBL" id="QGNW01001221">
    <property type="protein sequence ID" value="RVW49642.1"/>
    <property type="molecule type" value="Genomic_DNA"/>
</dbReference>
<dbReference type="Proteomes" id="UP000288805">
    <property type="component" value="Unassembled WGS sequence"/>
</dbReference>
<evidence type="ECO:0000259" key="2">
    <source>
        <dbReference type="Pfam" id="PF00078"/>
    </source>
</evidence>
<dbReference type="PANTHER" id="PTHR46890:SF50">
    <property type="entry name" value="RNA-DIRECTED DNA POLYMERASE, EUKARYOTA, REVERSE TRANSCRIPTASE ZINC-BINDING DOMAIN PROTEIN-RELATED"/>
    <property type="match status" value="1"/>
</dbReference>
<feature type="compositionally biased region" description="Polar residues" evidence="1">
    <location>
        <begin position="401"/>
        <end position="412"/>
    </location>
</feature>
<dbReference type="AlphaFoldDB" id="A0A438EPM5"/>
<dbReference type="InterPro" id="IPR052343">
    <property type="entry name" value="Retrotransposon-Effector_Assoc"/>
</dbReference>
<feature type="compositionally biased region" description="Polar residues" evidence="1">
    <location>
        <begin position="366"/>
        <end position="380"/>
    </location>
</feature>
<dbReference type="Pfam" id="PF00078">
    <property type="entry name" value="RVT_1"/>
    <property type="match status" value="1"/>
</dbReference>